<dbReference type="AlphaFoldDB" id="A0AAQ3MX66"/>
<dbReference type="SMART" id="SM00360">
    <property type="entry name" value="RRM"/>
    <property type="match status" value="1"/>
</dbReference>
<dbReference type="Gene3D" id="3.30.70.330">
    <property type="match status" value="1"/>
</dbReference>
<dbReference type="PANTHER" id="PTHR10693">
    <property type="entry name" value="RAS GTPASE-ACTIVATING PROTEIN-BINDING PROTEIN"/>
    <property type="match status" value="1"/>
</dbReference>
<dbReference type="InterPro" id="IPR039539">
    <property type="entry name" value="Ras_GTPase_bind_prot"/>
</dbReference>
<evidence type="ECO:0008006" key="8">
    <source>
        <dbReference type="Google" id="ProtNLM"/>
    </source>
</evidence>
<feature type="domain" description="NTF2" evidence="5">
    <location>
        <begin position="14"/>
        <end position="128"/>
    </location>
</feature>
<dbReference type="SUPFAM" id="SSF54427">
    <property type="entry name" value="NTF2-like"/>
    <property type="match status" value="1"/>
</dbReference>
<evidence type="ECO:0000313" key="7">
    <source>
        <dbReference type="Proteomes" id="UP001374535"/>
    </source>
</evidence>
<dbReference type="CDD" id="cd00590">
    <property type="entry name" value="RRM_SF"/>
    <property type="match status" value="1"/>
</dbReference>
<dbReference type="InterPro" id="IPR002075">
    <property type="entry name" value="NTF2_dom"/>
</dbReference>
<feature type="compositionally biased region" description="Polar residues" evidence="3">
    <location>
        <begin position="269"/>
        <end position="281"/>
    </location>
</feature>
<accession>A0AAQ3MX66</accession>
<feature type="domain" description="RRM" evidence="4">
    <location>
        <begin position="372"/>
        <end position="449"/>
    </location>
</feature>
<evidence type="ECO:0000256" key="2">
    <source>
        <dbReference type="PROSITE-ProRule" id="PRU00176"/>
    </source>
</evidence>
<evidence type="ECO:0000313" key="6">
    <source>
        <dbReference type="EMBL" id="WVY98693.1"/>
    </source>
</evidence>
<feature type="compositionally biased region" description="Polar residues" evidence="3">
    <location>
        <begin position="311"/>
        <end position="351"/>
    </location>
</feature>
<dbReference type="PANTHER" id="PTHR10693:SF58">
    <property type="entry name" value="OS02G0131700 PROTEIN"/>
    <property type="match status" value="1"/>
</dbReference>
<dbReference type="InterPro" id="IPR018222">
    <property type="entry name" value="Nuclear_transport_factor_2_euk"/>
</dbReference>
<feature type="region of interest" description="Disordered" evidence="3">
    <location>
        <begin position="310"/>
        <end position="357"/>
    </location>
</feature>
<dbReference type="InterPro" id="IPR000504">
    <property type="entry name" value="RRM_dom"/>
</dbReference>
<keyword evidence="7" id="KW-1185">Reference proteome</keyword>
<keyword evidence="1 2" id="KW-0694">RNA-binding</keyword>
<name>A0AAQ3MX66_VIGMU</name>
<dbReference type="PROSITE" id="PS50102">
    <property type="entry name" value="RRM"/>
    <property type="match status" value="1"/>
</dbReference>
<feature type="region of interest" description="Disordered" evidence="3">
    <location>
        <begin position="265"/>
        <end position="298"/>
    </location>
</feature>
<dbReference type="FunFam" id="3.30.70.330:FF:001219">
    <property type="entry name" value="Putative G3BP-like protein"/>
    <property type="match status" value="1"/>
</dbReference>
<proteinExistence type="predicted"/>
<dbReference type="InterPro" id="IPR012677">
    <property type="entry name" value="Nucleotide-bd_a/b_plait_sf"/>
</dbReference>
<dbReference type="GO" id="GO:0003729">
    <property type="term" value="F:mRNA binding"/>
    <property type="evidence" value="ECO:0007669"/>
    <property type="project" value="TreeGrafter"/>
</dbReference>
<reference evidence="6 7" key="1">
    <citation type="journal article" date="2023" name="Life. Sci Alliance">
        <title>Evolutionary insights into 3D genome organization and epigenetic landscape of Vigna mungo.</title>
        <authorList>
            <person name="Junaid A."/>
            <person name="Singh B."/>
            <person name="Bhatia S."/>
        </authorList>
    </citation>
    <scope>NUCLEOTIDE SEQUENCE [LARGE SCALE GENOMIC DNA]</scope>
    <source>
        <strain evidence="6">Urdbean</strain>
    </source>
</reference>
<dbReference type="EMBL" id="CP144692">
    <property type="protein sequence ID" value="WVY98693.1"/>
    <property type="molecule type" value="Genomic_DNA"/>
</dbReference>
<evidence type="ECO:0000256" key="1">
    <source>
        <dbReference type="ARBA" id="ARBA00022884"/>
    </source>
</evidence>
<organism evidence="6 7">
    <name type="scientific">Vigna mungo</name>
    <name type="common">Black gram</name>
    <name type="synonym">Phaseolus mungo</name>
    <dbReference type="NCBI Taxonomy" id="3915"/>
    <lineage>
        <taxon>Eukaryota</taxon>
        <taxon>Viridiplantae</taxon>
        <taxon>Streptophyta</taxon>
        <taxon>Embryophyta</taxon>
        <taxon>Tracheophyta</taxon>
        <taxon>Spermatophyta</taxon>
        <taxon>Magnoliopsida</taxon>
        <taxon>eudicotyledons</taxon>
        <taxon>Gunneridae</taxon>
        <taxon>Pentapetalae</taxon>
        <taxon>rosids</taxon>
        <taxon>fabids</taxon>
        <taxon>Fabales</taxon>
        <taxon>Fabaceae</taxon>
        <taxon>Papilionoideae</taxon>
        <taxon>50 kb inversion clade</taxon>
        <taxon>NPAAA clade</taxon>
        <taxon>indigoferoid/millettioid clade</taxon>
        <taxon>Phaseoleae</taxon>
        <taxon>Vigna</taxon>
    </lineage>
</organism>
<dbReference type="GO" id="GO:0005829">
    <property type="term" value="C:cytosol"/>
    <property type="evidence" value="ECO:0007669"/>
    <property type="project" value="TreeGrafter"/>
</dbReference>
<dbReference type="Pfam" id="PF00076">
    <property type="entry name" value="RRM_1"/>
    <property type="match status" value="1"/>
</dbReference>
<sequence length="529" mass="58706">MATPFPIPVTAAQVGTYFVGQYYQVLQSQPEFVHQFYSDASTMLRVDGNTRETAAAMLQIHALIMSLSYTGIEIKTAHSLESWSGGVLVMVSGSVQIKDYNQRRKFMQTFFLAPQEKGFFVLNDIFHFVEEDQVHPQQAVLLPQSNHDSQLNTSSAINKPADSGCEQWLRIVADERKTNNIQESGDVVAVASREVCWDTHNILLRTAVPWFGFLRTVSNYLLGGDIQARDYVATNEVKENGVVDNYGFSEQRLQRGPDSEHIREDTAVEESNGSLQSSVTAVQDHVPASPDQPAGEPQKHTYASILRVAKGQSTPSVASQPSHKNVSPSEWDQAPQSSSQQLPTTASTNAFERSETDAVEELPVTEDEDEIKSVYVRNLSPTVSPSEIEEEFKNFGRIRPDGVVIRSRKDVGVCYAFVEFEDMTGVHNAVKTGSVQIAGRQVYIEERRPNSNIPSRGGRRGRGRGSYQSDAPRGRFNSRSFGRGNGQDGGDREYSKSKGNGFYRPNPRQERGNSGHHQVPRNGQNLAES</sequence>
<dbReference type="GO" id="GO:1990904">
    <property type="term" value="C:ribonucleoprotein complex"/>
    <property type="evidence" value="ECO:0007669"/>
    <property type="project" value="TreeGrafter"/>
</dbReference>
<dbReference type="PROSITE" id="PS50177">
    <property type="entry name" value="NTF2_DOMAIN"/>
    <property type="match status" value="1"/>
</dbReference>
<dbReference type="CDD" id="cd00780">
    <property type="entry name" value="NTF2"/>
    <property type="match status" value="1"/>
</dbReference>
<dbReference type="Pfam" id="PF02136">
    <property type="entry name" value="NTF2"/>
    <property type="match status" value="1"/>
</dbReference>
<evidence type="ECO:0000259" key="4">
    <source>
        <dbReference type="PROSITE" id="PS50102"/>
    </source>
</evidence>
<evidence type="ECO:0000259" key="5">
    <source>
        <dbReference type="PROSITE" id="PS50177"/>
    </source>
</evidence>
<dbReference type="FunFam" id="3.10.450.50:FF:000003">
    <property type="entry name" value="Nuclear transport factor 2 family protein"/>
    <property type="match status" value="1"/>
</dbReference>
<protein>
    <recommendedName>
        <fullName evidence="8">G3BP-like protein</fullName>
    </recommendedName>
</protein>
<dbReference type="Proteomes" id="UP001374535">
    <property type="component" value="Chromosome 9"/>
</dbReference>
<evidence type="ECO:0000256" key="3">
    <source>
        <dbReference type="SAM" id="MobiDB-lite"/>
    </source>
</evidence>
<dbReference type="InterPro" id="IPR032710">
    <property type="entry name" value="NTF2-like_dom_sf"/>
</dbReference>
<feature type="region of interest" description="Disordered" evidence="3">
    <location>
        <begin position="446"/>
        <end position="529"/>
    </location>
</feature>
<gene>
    <name evidence="6" type="ORF">V8G54_030844</name>
</gene>
<dbReference type="Gene3D" id="3.10.450.50">
    <property type="match status" value="1"/>
</dbReference>
<dbReference type="SUPFAM" id="SSF54928">
    <property type="entry name" value="RNA-binding domain, RBD"/>
    <property type="match status" value="1"/>
</dbReference>
<dbReference type="InterPro" id="IPR035979">
    <property type="entry name" value="RBD_domain_sf"/>
</dbReference>